<dbReference type="Gene3D" id="3.40.50.720">
    <property type="entry name" value="NAD(P)-binding Rossmann-like Domain"/>
    <property type="match status" value="3"/>
</dbReference>
<dbReference type="EMBL" id="CAFBPN010000046">
    <property type="protein sequence ID" value="CAB5022318.1"/>
    <property type="molecule type" value="Genomic_DNA"/>
</dbReference>
<feature type="domain" description="UDP-galactopyranose mutase C-terminal" evidence="1">
    <location>
        <begin position="151"/>
        <end position="350"/>
    </location>
</feature>
<dbReference type="Pfam" id="PF03275">
    <property type="entry name" value="GLF"/>
    <property type="match status" value="1"/>
</dbReference>
<reference evidence="2" key="1">
    <citation type="submission" date="2020-05" db="EMBL/GenBank/DDBJ databases">
        <authorList>
            <person name="Chiriac C."/>
            <person name="Salcher M."/>
            <person name="Ghai R."/>
            <person name="Kavagutti S V."/>
        </authorList>
    </citation>
    <scope>NUCLEOTIDE SEQUENCE</scope>
</reference>
<sequence length="385" mass="43453">MPVRPRHIAIVGAGFSGAVIARELAEAGHRVDVFDSRPHVAGNCHTERQDDDVMVHVYGPHIFHTAHEHVWQYMNRFGTMMPYNHKVKATTQGKVFSLPVNLLTINQFFGKTFTPAEAEAFITSIGDQSITDPQSFRDQGLRFVGPELYAAFFDGYTRKQWGVDPVELPASILARLPVRFNYDDSYFNHPYQAIPRDGYTPIVANILDHPGITVTLGVVKSRADLAGADHVVWSGPIDAYFGFEHGRLGYRTLDFERQVHDGDFQGCAVMNFGDPNVPYTRITEHKHFAPWETHQKTVTYHEYSRLADPNDVPYYPIRLVKEKGQLQEYVREVGKLSNITFAGRLGTYRYLDMDVTIHEALGAVRALLTAWENDTAASPFSVDPL</sequence>
<accession>A0A6J7QWZ6</accession>
<dbReference type="SUPFAM" id="SSF54373">
    <property type="entry name" value="FAD-linked reductases, C-terminal domain"/>
    <property type="match status" value="1"/>
</dbReference>
<dbReference type="GO" id="GO:0005829">
    <property type="term" value="C:cytosol"/>
    <property type="evidence" value="ECO:0007669"/>
    <property type="project" value="TreeGrafter"/>
</dbReference>
<dbReference type="PANTHER" id="PTHR21197:SF0">
    <property type="entry name" value="UDP-GALACTOPYRANOSE MUTASE"/>
    <property type="match status" value="1"/>
</dbReference>
<dbReference type="EMBL" id="CAFBQU010000019">
    <property type="protein sequence ID" value="CAB5065176.1"/>
    <property type="molecule type" value="Genomic_DNA"/>
</dbReference>
<dbReference type="PANTHER" id="PTHR21197">
    <property type="entry name" value="UDP-GALACTOPYRANOSE MUTASE"/>
    <property type="match status" value="1"/>
</dbReference>
<evidence type="ECO:0000313" key="3">
    <source>
        <dbReference type="EMBL" id="CAB5065176.1"/>
    </source>
</evidence>
<evidence type="ECO:0000259" key="1">
    <source>
        <dbReference type="Pfam" id="PF03275"/>
    </source>
</evidence>
<name>A0A6J7QWZ6_9ZZZZ</name>
<dbReference type="AlphaFoldDB" id="A0A6J7QWZ6"/>
<protein>
    <submittedName>
        <fullName evidence="2">Unannotated protein</fullName>
    </submittedName>
</protein>
<dbReference type="Pfam" id="PF13450">
    <property type="entry name" value="NAD_binding_8"/>
    <property type="match status" value="1"/>
</dbReference>
<dbReference type="GO" id="GO:0050660">
    <property type="term" value="F:flavin adenine dinucleotide binding"/>
    <property type="evidence" value="ECO:0007669"/>
    <property type="project" value="TreeGrafter"/>
</dbReference>
<dbReference type="SUPFAM" id="SSF51971">
    <property type="entry name" value="Nucleotide-binding domain"/>
    <property type="match status" value="1"/>
</dbReference>
<gene>
    <name evidence="2" type="ORF">UFOPK4098_00934</name>
    <name evidence="3" type="ORF">UFOPK4347_00874</name>
</gene>
<proteinExistence type="predicted"/>
<dbReference type="InterPro" id="IPR015899">
    <property type="entry name" value="UDP-GalPyranose_mutase_C"/>
</dbReference>
<dbReference type="GO" id="GO:0008767">
    <property type="term" value="F:UDP-galactopyranose mutase activity"/>
    <property type="evidence" value="ECO:0007669"/>
    <property type="project" value="InterPro"/>
</dbReference>
<organism evidence="2">
    <name type="scientific">freshwater metagenome</name>
    <dbReference type="NCBI Taxonomy" id="449393"/>
    <lineage>
        <taxon>unclassified sequences</taxon>
        <taxon>metagenomes</taxon>
        <taxon>ecological metagenomes</taxon>
    </lineage>
</organism>
<evidence type="ECO:0000313" key="2">
    <source>
        <dbReference type="EMBL" id="CAB5022318.1"/>
    </source>
</evidence>